<dbReference type="RefSeq" id="WP_106075977.1">
    <property type="nucleotide sequence ID" value="NZ_MTBD01000007.1"/>
</dbReference>
<dbReference type="Proteomes" id="UP000239469">
    <property type="component" value="Unassembled WGS sequence"/>
</dbReference>
<protein>
    <recommendedName>
        <fullName evidence="1">Schlafen group 3-like DNA/RNA helicase domain-containing protein</fullName>
    </recommendedName>
</protein>
<evidence type="ECO:0000313" key="3">
    <source>
        <dbReference type="Proteomes" id="UP000239469"/>
    </source>
</evidence>
<evidence type="ECO:0000313" key="2">
    <source>
        <dbReference type="EMBL" id="PRP71948.1"/>
    </source>
</evidence>
<sequence>MKCINLLSLIQAYQNLNDSDFSKLSSYYGVSIKGEEIKDLSLLVDILCEADVNGYILNKFYVGFKIPQIGKEFDLLRFGKDCIINIELKKTASLDKIKKQLVRNAYYLRFLGKEVHCFTFVSEMREFFYLNNAAEISATNIAHLLSLLNGMQDESIQDVNGLFNPSDYLVSPFNTVSKFVNGEYFLTHQQEEILKDIIDSISTTPNFKFFSLTGSAGTGKTLLTYSIAADLIKSGRLPLIIHCGNLNGGQLCLIGDYQWKIVSIKNHNLYDLSSYDLVIIDEAQRIYPNQLNEIIEKIKLSNGKCIFSYDKIQTLAQWEERYNIDIAIKKIESIVSFNLTEKIRTNKEMASFIKSIFNSKTLALPISSNNIDLIFFSKCEDAKKYLDNIDTQEWEILRFTPSQYNREHHETYSNTSNETSHGVIGQEFENVVVTVDQFFDYNEHGDLIYRGRAYYDPVKMLFQNITRTRRRLNLVIINNSAFLNRCIEVLKG</sequence>
<organism evidence="2 3">
    <name type="scientific">Chromobacterium amazonense</name>
    <dbReference type="NCBI Taxonomy" id="1382803"/>
    <lineage>
        <taxon>Bacteria</taxon>
        <taxon>Pseudomonadati</taxon>
        <taxon>Pseudomonadota</taxon>
        <taxon>Betaproteobacteria</taxon>
        <taxon>Neisseriales</taxon>
        <taxon>Chromobacteriaceae</taxon>
        <taxon>Chromobacterium</taxon>
    </lineage>
</organism>
<dbReference type="SUPFAM" id="SSF52540">
    <property type="entry name" value="P-loop containing nucleoside triphosphate hydrolases"/>
    <property type="match status" value="1"/>
</dbReference>
<dbReference type="Pfam" id="PF09848">
    <property type="entry name" value="SLFN-g3_helicase"/>
    <property type="match status" value="1"/>
</dbReference>
<accession>A0A2S9X8A6</accession>
<comment type="caution">
    <text evidence="2">The sequence shown here is derived from an EMBL/GenBank/DDBJ whole genome shotgun (WGS) entry which is preliminary data.</text>
</comment>
<dbReference type="Gene3D" id="3.40.50.300">
    <property type="entry name" value="P-loop containing nucleotide triphosphate hydrolases"/>
    <property type="match status" value="1"/>
</dbReference>
<dbReference type="EMBL" id="MTBD01000007">
    <property type="protein sequence ID" value="PRP71948.1"/>
    <property type="molecule type" value="Genomic_DNA"/>
</dbReference>
<dbReference type="OrthoDB" id="1411900at2"/>
<evidence type="ECO:0000259" key="1">
    <source>
        <dbReference type="Pfam" id="PF09848"/>
    </source>
</evidence>
<gene>
    <name evidence="2" type="ORF">BUE93_04760</name>
</gene>
<dbReference type="InterPro" id="IPR018647">
    <property type="entry name" value="SLFN_3-like_DNA/RNA_helicase"/>
</dbReference>
<name>A0A2S9X8A6_9NEIS</name>
<dbReference type="InterPro" id="IPR027417">
    <property type="entry name" value="P-loop_NTPase"/>
</dbReference>
<feature type="domain" description="Schlafen group 3-like DNA/RNA helicase" evidence="1">
    <location>
        <begin position="211"/>
        <end position="393"/>
    </location>
</feature>
<proteinExistence type="predicted"/>
<reference evidence="2 3" key="1">
    <citation type="submission" date="2017-01" db="EMBL/GenBank/DDBJ databases">
        <title>New insights into the genetic diversity of Chromobacterium isolated from tropical freshwater lake.</title>
        <authorList>
            <person name="Santos A.B."/>
            <person name="Nascimento A.M."/>
            <person name="Da Silva P.C."/>
        </authorList>
    </citation>
    <scope>NUCLEOTIDE SEQUENCE [LARGE SCALE GENOMIC DNA]</scope>
    <source>
        <strain evidence="2 3">56AF</strain>
    </source>
</reference>
<dbReference type="AlphaFoldDB" id="A0A2S9X8A6"/>